<evidence type="ECO:0000313" key="4">
    <source>
        <dbReference type="EMBL" id="GID81010.1"/>
    </source>
</evidence>
<evidence type="ECO:0000259" key="3">
    <source>
        <dbReference type="Pfam" id="PF01326"/>
    </source>
</evidence>
<gene>
    <name evidence="4" type="primary">ppsA_2</name>
    <name evidence="4" type="ORF">Ade02nite_96510</name>
</gene>
<reference evidence="4 5" key="1">
    <citation type="submission" date="2021-01" db="EMBL/GenBank/DDBJ databases">
        <title>Whole genome shotgun sequence of Actinoplanes deccanensis NBRC 13994.</title>
        <authorList>
            <person name="Komaki H."/>
            <person name="Tamura T."/>
        </authorList>
    </citation>
    <scope>NUCLEOTIDE SEQUENCE [LARGE SCALE GENOMIC DNA]</scope>
    <source>
        <strain evidence="4 5">NBRC 13994</strain>
    </source>
</reference>
<accession>A0ABQ3YM59</accession>
<organism evidence="4 5">
    <name type="scientific">Paractinoplanes deccanensis</name>
    <dbReference type="NCBI Taxonomy" id="113561"/>
    <lineage>
        <taxon>Bacteria</taxon>
        <taxon>Bacillati</taxon>
        <taxon>Actinomycetota</taxon>
        <taxon>Actinomycetes</taxon>
        <taxon>Micromonosporales</taxon>
        <taxon>Micromonosporaceae</taxon>
        <taxon>Paractinoplanes</taxon>
    </lineage>
</organism>
<dbReference type="Gene3D" id="3.30.1490.20">
    <property type="entry name" value="ATP-grasp fold, A domain"/>
    <property type="match status" value="1"/>
</dbReference>
<sequence>MATAGGKGAHLGELARIDGVRVPPGFCVTTAAFERVMAATPAIHDRLERLAAAGPDAVPTLAGELRHIVSAVAVPDDLAAEITGPIVANAAYAVRSSATAEDSATASFAGQHDTYLNVVGEEAILDHVRRCWASLFAERAVTYRLRNGVDHRTVTMAVVVQRMIFPRAAGIMFTADPVTGNRRTTSIDAGFGLGEALVSGLVHADVYRVRDGAVTDRAIGTKKLAVVASPAGGTEHREIEPERQGLPVLTDAEIVRLERLGRHVEAHFGSPQDIEWCLDDEGFAIVQSRPITTLFPIPAAADGEWHVYVSVGHQQMMTEAMKPLGLSVWKATSPGHMTDAGGRLFVDVTARLGPDLIATLGRSDPLIGDALRTVTGLTTPAPAPQPAASSPAPQPAASSPAPQPAASSPAPEPIEADPGLVAELIAEREASLAALKSDISGKSGTALIDFVVADLGRIRDILFEPRNMQVIMAGMEAAGWLNDHLRDWLGEKSAADALAQSAPHNVTSEMGLALLDVADVLRPYPQVVAFLQDGGELGELPGLPGGRAARDAIEGYLTSYGMRCVGEIDITRPRWSEQPATLLPMILGAVRTAEPGERARRFEQGLREAHRKEQEILARLRDLPGDGAAKAAETKRMIDRLRTFAGYREYPKYHLVSRYLVYKTALLAEARRLTRSGVLRDPEDIYFLTLEELSEVVRTQRADAELLRDREEAFRAYETLTPPRVLTSDGEAVTGSYHRDDLPAGTLAGLPVSAGIVEGRARVVHDPAVADLEPGDILVTAYTDPSWTPAFVTVAGLVTEVGGLMTHGAVIAREYGLPAVVGVENATRLIRDGQRIRVHGTDGYVSPIS</sequence>
<evidence type="ECO:0000256" key="1">
    <source>
        <dbReference type="SAM" id="MobiDB-lite"/>
    </source>
</evidence>
<dbReference type="PANTHER" id="PTHR43615:SF1">
    <property type="entry name" value="PPDK_N DOMAIN-CONTAINING PROTEIN"/>
    <property type="match status" value="1"/>
</dbReference>
<dbReference type="NCBIfam" id="NF041857">
    <property type="entry name" value="RIF_Ptrans_rph"/>
    <property type="match status" value="1"/>
</dbReference>
<dbReference type="EMBL" id="BOMI01000217">
    <property type="protein sequence ID" value="GID81010.1"/>
    <property type="molecule type" value="Genomic_DNA"/>
</dbReference>
<dbReference type="Proteomes" id="UP000609879">
    <property type="component" value="Unassembled WGS sequence"/>
</dbReference>
<evidence type="ECO:0000259" key="2">
    <source>
        <dbReference type="Pfam" id="PF00391"/>
    </source>
</evidence>
<dbReference type="Gene3D" id="3.30.470.20">
    <property type="entry name" value="ATP-grasp fold, B domain"/>
    <property type="match status" value="1"/>
</dbReference>
<dbReference type="InterPro" id="IPR051549">
    <property type="entry name" value="PEP_Utilizing_Enz"/>
</dbReference>
<dbReference type="InterPro" id="IPR013815">
    <property type="entry name" value="ATP_grasp_subdomain_1"/>
</dbReference>
<name>A0ABQ3YM59_9ACTN</name>
<feature type="domain" description="Pyruvate phosphate dikinase AMP/ATP-binding" evidence="3">
    <location>
        <begin position="3"/>
        <end position="293"/>
    </location>
</feature>
<dbReference type="Pfam" id="PF00391">
    <property type="entry name" value="PEP-utilizers"/>
    <property type="match status" value="1"/>
</dbReference>
<dbReference type="NCBIfam" id="NF004879">
    <property type="entry name" value="PRK06241.1-4"/>
    <property type="match status" value="1"/>
</dbReference>
<feature type="compositionally biased region" description="Low complexity" evidence="1">
    <location>
        <begin position="386"/>
        <end position="409"/>
    </location>
</feature>
<protein>
    <submittedName>
        <fullName evidence="4">Phosphoenolpyruvate synthase</fullName>
    </submittedName>
</protein>
<dbReference type="InterPro" id="IPR008279">
    <property type="entry name" value="PEP-util_enz_mobile_dom"/>
</dbReference>
<feature type="domain" description="PEP-utilising enzyme mobile" evidence="2">
    <location>
        <begin position="773"/>
        <end position="843"/>
    </location>
</feature>
<dbReference type="NCBIfam" id="NF004877">
    <property type="entry name" value="PRK06241.1-2"/>
    <property type="match status" value="1"/>
</dbReference>
<dbReference type="InterPro" id="IPR002192">
    <property type="entry name" value="PPDK_AMP/ATP-bd"/>
</dbReference>
<dbReference type="Pfam" id="PF01326">
    <property type="entry name" value="PPDK_N"/>
    <property type="match status" value="1"/>
</dbReference>
<dbReference type="Gene3D" id="3.50.30.10">
    <property type="entry name" value="Phosphohistidine domain"/>
    <property type="match status" value="1"/>
</dbReference>
<proteinExistence type="predicted"/>
<keyword evidence="5" id="KW-1185">Reference proteome</keyword>
<comment type="caution">
    <text evidence="4">The sequence shown here is derived from an EMBL/GenBank/DDBJ whole genome shotgun (WGS) entry which is preliminary data.</text>
</comment>
<dbReference type="InterPro" id="IPR036637">
    <property type="entry name" value="Phosphohistidine_dom_sf"/>
</dbReference>
<evidence type="ECO:0000313" key="5">
    <source>
        <dbReference type="Proteomes" id="UP000609879"/>
    </source>
</evidence>
<dbReference type="SUPFAM" id="SSF52009">
    <property type="entry name" value="Phosphohistidine domain"/>
    <property type="match status" value="1"/>
</dbReference>
<dbReference type="SUPFAM" id="SSF56059">
    <property type="entry name" value="Glutathione synthetase ATP-binding domain-like"/>
    <property type="match status" value="1"/>
</dbReference>
<dbReference type="PANTHER" id="PTHR43615">
    <property type="entry name" value="PHOSPHOENOLPYRUVATE SYNTHASE-RELATED"/>
    <property type="match status" value="1"/>
</dbReference>
<feature type="region of interest" description="Disordered" evidence="1">
    <location>
        <begin position="377"/>
        <end position="415"/>
    </location>
</feature>